<feature type="region of interest" description="Disordered" evidence="2">
    <location>
        <begin position="124"/>
        <end position="154"/>
    </location>
</feature>
<dbReference type="SMART" id="SM00028">
    <property type="entry name" value="TPR"/>
    <property type="match status" value="2"/>
</dbReference>
<gene>
    <name evidence="4" type="primary">Aste57867_12464</name>
    <name evidence="3" type="ORF">As57867_012418</name>
    <name evidence="4" type="ORF">ASTE57867_12464</name>
</gene>
<dbReference type="Gene3D" id="1.25.40.10">
    <property type="entry name" value="Tetratricopeptide repeat domain"/>
    <property type="match status" value="1"/>
</dbReference>
<proteinExistence type="predicted"/>
<evidence type="ECO:0000313" key="4">
    <source>
        <dbReference type="EMBL" id="VFT89315.1"/>
    </source>
</evidence>
<name>A0A485KX08_9STRA</name>
<organism evidence="4 5">
    <name type="scientific">Aphanomyces stellatus</name>
    <dbReference type="NCBI Taxonomy" id="120398"/>
    <lineage>
        <taxon>Eukaryota</taxon>
        <taxon>Sar</taxon>
        <taxon>Stramenopiles</taxon>
        <taxon>Oomycota</taxon>
        <taxon>Saprolegniomycetes</taxon>
        <taxon>Saprolegniales</taxon>
        <taxon>Verrucalvaceae</taxon>
        <taxon>Aphanomyces</taxon>
    </lineage>
</organism>
<dbReference type="OrthoDB" id="29013at2759"/>
<evidence type="ECO:0000313" key="5">
    <source>
        <dbReference type="Proteomes" id="UP000332933"/>
    </source>
</evidence>
<keyword evidence="5" id="KW-1185">Reference proteome</keyword>
<dbReference type="SUPFAM" id="SSF48452">
    <property type="entry name" value="TPR-like"/>
    <property type="match status" value="1"/>
</dbReference>
<evidence type="ECO:0000256" key="1">
    <source>
        <dbReference type="PROSITE-ProRule" id="PRU00339"/>
    </source>
</evidence>
<evidence type="ECO:0000256" key="2">
    <source>
        <dbReference type="SAM" id="MobiDB-lite"/>
    </source>
</evidence>
<dbReference type="EMBL" id="CAADRA010005391">
    <property type="protein sequence ID" value="VFT89315.1"/>
    <property type="molecule type" value="Genomic_DNA"/>
</dbReference>
<protein>
    <submittedName>
        <fullName evidence="4">Aste57867_12464 protein</fullName>
    </submittedName>
</protein>
<dbReference type="Pfam" id="PF13181">
    <property type="entry name" value="TPR_8"/>
    <property type="match status" value="1"/>
</dbReference>
<reference evidence="4 5" key="1">
    <citation type="submission" date="2019-03" db="EMBL/GenBank/DDBJ databases">
        <authorList>
            <person name="Gaulin E."/>
            <person name="Dumas B."/>
        </authorList>
    </citation>
    <scope>NUCLEOTIDE SEQUENCE [LARGE SCALE GENOMIC DNA]</scope>
    <source>
        <strain evidence="4">CBS 568.67</strain>
    </source>
</reference>
<dbReference type="InterPro" id="IPR011990">
    <property type="entry name" value="TPR-like_helical_dom_sf"/>
</dbReference>
<feature type="repeat" description="TPR" evidence="1">
    <location>
        <begin position="268"/>
        <end position="301"/>
    </location>
</feature>
<feature type="region of interest" description="Disordered" evidence="2">
    <location>
        <begin position="32"/>
        <end position="57"/>
    </location>
</feature>
<dbReference type="EMBL" id="VJMH01005370">
    <property type="protein sequence ID" value="KAF0696802.1"/>
    <property type="molecule type" value="Genomic_DNA"/>
</dbReference>
<evidence type="ECO:0000313" key="3">
    <source>
        <dbReference type="EMBL" id="KAF0696802.1"/>
    </source>
</evidence>
<accession>A0A485KX08</accession>
<dbReference type="Proteomes" id="UP000332933">
    <property type="component" value="Unassembled WGS sequence"/>
</dbReference>
<dbReference type="InterPro" id="IPR019734">
    <property type="entry name" value="TPR_rpt"/>
</dbReference>
<dbReference type="PROSITE" id="PS50005">
    <property type="entry name" value="TPR"/>
    <property type="match status" value="1"/>
</dbReference>
<keyword evidence="1" id="KW-0802">TPR repeat</keyword>
<reference evidence="3" key="2">
    <citation type="submission" date="2019-06" db="EMBL/GenBank/DDBJ databases">
        <title>Genomics analysis of Aphanomyces spp. identifies a new class of oomycete effector associated with host adaptation.</title>
        <authorList>
            <person name="Gaulin E."/>
        </authorList>
    </citation>
    <scope>NUCLEOTIDE SEQUENCE</scope>
    <source>
        <strain evidence="3">CBS 578.67</strain>
    </source>
</reference>
<dbReference type="AlphaFoldDB" id="A0A485KX08"/>
<sequence>MVRRRRRSHRFASMSGNLHKFPWDKLREKDEFHGSTSEYSKTSHRRRRHESSLSSTASTALQQSMMYYITPTRPEETFRNTAHASLDDSIISHISRASKADDRFRASSTESSFLVVPCIRPSSDTKDSILPPASIDNDDDDDDATSRDSGSPSAIDDSLVFTGLVDTIGLTMQKEALETDVRQLRRQLYAAKRDARRRARLDCHRRAAASLLADDEVFLAQLELKHALRVDDTCASTWHLLADCLLRLGRHEEAALACHGVLELARTAASVALLGRIRLAQGRPDDAIHCFHEALRLDDGLS</sequence>